<reference evidence="1" key="1">
    <citation type="submission" date="2022-10" db="EMBL/GenBank/DDBJ databases">
        <title>Candidatus Kirkpatrella diaphorinas gen. nov., sp. nov., an uncultured endosymbiont identified in a population of Diaphorina citri from Hawaii.</title>
        <authorList>
            <person name="Henry E.M."/>
            <person name="Carlson C.R."/>
            <person name="Kuo Y.-W."/>
        </authorList>
    </citation>
    <scope>NUCLEOTIDE SEQUENCE</scope>
    <source>
        <strain evidence="1">CADCRV1</strain>
    </source>
</reference>
<dbReference type="RefSeq" id="WP_319806146.1">
    <property type="nucleotide sequence ID" value="NZ_CP107052.1"/>
</dbReference>
<accession>A0ABY6GGD9</accession>
<protein>
    <submittedName>
        <fullName evidence="1">Uncharacterized protein</fullName>
    </submittedName>
</protein>
<evidence type="ECO:0000313" key="2">
    <source>
        <dbReference type="Proteomes" id="UP001163831"/>
    </source>
</evidence>
<dbReference type="Proteomes" id="UP001163831">
    <property type="component" value="Chromosome"/>
</dbReference>
<sequence length="670" mass="70388">MSEDKYAQFVANPPADRYAQFATASSKGLEGRLPELAAKLQTNAEGFPVIPHSLGDRLEGLAARGIMRGITGLIDLPSTAYTLATNKLGYSTTHAADKLATKLGIYAPQSRLEDYAVDGVSLVGPGLAAGTTGIGAKLLPKAARTAKLIASGALSGAASDMAADHGFSPRAQILSGLAAGGAVEAVPQARAALGRGATEVMARAKARQMTLDDAKRTARTFKGIEDTLAGSPVPISDFQASGTFKKDLTSSLNQYVRAAHQRKFIDRYTRDDLATAISQANAHTNGLSTSEGSALGQINSRLMPSRQRVLAALDTLNDVSGQQFKTASSGPFASLAQKAAPFIKAGTVAASAMHHPLSAVAELTALAVPGTSKLTNKPLETFGRGLDHVLGTAVTPAMANKRAAEIVLKRHGEDLPKSPLPLLRKATRALRNSPQALFELTQGEFGSPAGLSDGTLLHEGGRGGHIPLPPPQTRAVSDMPEKPRPPGDGIAPISKGGHAYANKLLEKNNHTGASAEEFESAISDARENGMSEDIAARARASENLSPETIHYLASIVAHKRGHGTHPGQYGREASEAVDRAVRTVPNGPSNRGSPVNNAYRYQSAIDSYRSGIDGLAQTAAAAGHHKAAIALQRIKMVKERAVKEQIRDDLIKALPEMEDYFPPEVMKGIE</sequence>
<organism evidence="1 2">
    <name type="scientific">Candidatus Kirkpatrickella diaphorinae</name>
    <dbReference type="NCBI Taxonomy" id="2984322"/>
    <lineage>
        <taxon>Bacteria</taxon>
        <taxon>Pseudomonadati</taxon>
        <taxon>Pseudomonadota</taxon>
        <taxon>Alphaproteobacteria</taxon>
        <taxon>Acetobacterales</taxon>
        <taxon>Acetobacteraceae</taxon>
        <taxon>Candidatus Kirkpatrickella</taxon>
    </lineage>
</organism>
<gene>
    <name evidence="1" type="ORF">N5W20_05385</name>
</gene>
<name>A0ABY6GGD9_9PROT</name>
<dbReference type="EMBL" id="CP107052">
    <property type="protein sequence ID" value="UYH50561.1"/>
    <property type="molecule type" value="Genomic_DNA"/>
</dbReference>
<keyword evidence="2" id="KW-1185">Reference proteome</keyword>
<evidence type="ECO:0000313" key="1">
    <source>
        <dbReference type="EMBL" id="UYH50561.1"/>
    </source>
</evidence>
<proteinExistence type="predicted"/>